<dbReference type="EMBL" id="CVRI01000036">
    <property type="protein sequence ID" value="CRK93090.1"/>
    <property type="molecule type" value="Genomic_DNA"/>
</dbReference>
<dbReference type="GO" id="GO:0030687">
    <property type="term" value="C:preribosome, large subunit precursor"/>
    <property type="evidence" value="ECO:0007669"/>
    <property type="project" value="TreeGrafter"/>
</dbReference>
<evidence type="ECO:0000256" key="2">
    <source>
        <dbReference type="ARBA" id="ARBA00004604"/>
    </source>
</evidence>
<evidence type="ECO:0000313" key="8">
    <source>
        <dbReference type="EMBL" id="CRK93090.1"/>
    </source>
</evidence>
<evidence type="ECO:0000256" key="6">
    <source>
        <dbReference type="ARBA" id="ARBA00023242"/>
    </source>
</evidence>
<feature type="compositionally biased region" description="Basic and acidic residues" evidence="7">
    <location>
        <begin position="268"/>
        <end position="279"/>
    </location>
</feature>
<dbReference type="GO" id="GO:0042273">
    <property type="term" value="P:ribosomal large subunit biogenesis"/>
    <property type="evidence" value="ECO:0007669"/>
    <property type="project" value="TreeGrafter"/>
</dbReference>
<evidence type="ECO:0000256" key="1">
    <source>
        <dbReference type="ARBA" id="ARBA00003387"/>
    </source>
</evidence>
<feature type="non-terminal residue" evidence="8">
    <location>
        <position position="1"/>
    </location>
</feature>
<gene>
    <name evidence="8" type="ORF">CLUMA_CG006474</name>
</gene>
<feature type="region of interest" description="Disordered" evidence="7">
    <location>
        <begin position="217"/>
        <end position="236"/>
    </location>
</feature>
<dbReference type="InterPro" id="IPR008610">
    <property type="entry name" value="Ebp2"/>
</dbReference>
<dbReference type="STRING" id="568069.A0A1J1HZX6"/>
<dbReference type="GO" id="GO:0005730">
    <property type="term" value="C:nucleolus"/>
    <property type="evidence" value="ECO:0007669"/>
    <property type="project" value="UniProtKB-SubCell"/>
</dbReference>
<sequence>ASSYFIGTCENKTVQKIVLNLIRQRHIKPIKIFPKYSDNSKLSKMKFVEESLDQDSFSEENSSDEELREAFKKGIIKPGLNIQTAKEKIFANNIPKMKEKLDDLILELPWIERLDMTNDLAPLAPELAIQMERHEQKRENLFKGNKKIPYVAPEIDPVLNDFKREILFHRQAQAAVTDGIAKLKELGISTKRPDDYFAEMAKTDEHMQKIRKHLIAKQEGQQRSERVKQLREQRKMSKIIQRENLEKKQEQKTKMLNDLKSFRKGKLKNLDFLEEEKRPSQGRPKAKGKHLNKKRQERDKKFGFGGKKRGMKRNTKESAMDTSDWSSKRNRAGVGSKALKNKGKKSKANQRPGKSQRVKNRS</sequence>
<evidence type="ECO:0000256" key="5">
    <source>
        <dbReference type="ARBA" id="ARBA00023054"/>
    </source>
</evidence>
<dbReference type="Pfam" id="PF05890">
    <property type="entry name" value="Ebp2"/>
    <property type="match status" value="1"/>
</dbReference>
<feature type="compositionally biased region" description="Basic residues" evidence="7">
    <location>
        <begin position="339"/>
        <end position="362"/>
    </location>
</feature>
<dbReference type="OrthoDB" id="443772at2759"/>
<feature type="compositionally biased region" description="Basic residues" evidence="7">
    <location>
        <begin position="284"/>
        <end position="293"/>
    </location>
</feature>
<keyword evidence="4" id="KW-0690">Ribosome biogenesis</keyword>
<dbReference type="PANTHER" id="PTHR13028">
    <property type="entry name" value="RRNA PROCESSING PROTEIN EBNA1-BINDING PROTEIN-RELATED"/>
    <property type="match status" value="1"/>
</dbReference>
<evidence type="ECO:0000256" key="4">
    <source>
        <dbReference type="ARBA" id="ARBA00022517"/>
    </source>
</evidence>
<evidence type="ECO:0000256" key="3">
    <source>
        <dbReference type="ARBA" id="ARBA00007336"/>
    </source>
</evidence>
<dbReference type="GO" id="GO:0034399">
    <property type="term" value="C:nuclear periphery"/>
    <property type="evidence" value="ECO:0007669"/>
    <property type="project" value="TreeGrafter"/>
</dbReference>
<keyword evidence="5" id="KW-0175">Coiled coil</keyword>
<evidence type="ECO:0000256" key="7">
    <source>
        <dbReference type="SAM" id="MobiDB-lite"/>
    </source>
</evidence>
<comment type="function">
    <text evidence="1">Required for the processing of the 27S pre-rRNA.</text>
</comment>
<keyword evidence="6" id="KW-0539">Nucleus</keyword>
<reference evidence="8 9" key="1">
    <citation type="submission" date="2015-04" db="EMBL/GenBank/DDBJ databases">
        <authorList>
            <person name="Syromyatnikov M.Y."/>
            <person name="Popov V.N."/>
        </authorList>
    </citation>
    <scope>NUCLEOTIDE SEQUENCE [LARGE SCALE GENOMIC DNA]</scope>
</reference>
<dbReference type="Proteomes" id="UP000183832">
    <property type="component" value="Unassembled WGS sequence"/>
</dbReference>
<feature type="compositionally biased region" description="Basic and acidic residues" evidence="7">
    <location>
        <begin position="241"/>
        <end position="261"/>
    </location>
</feature>
<protein>
    <submittedName>
        <fullName evidence="8">CLUMA_CG006474, isoform A</fullName>
    </submittedName>
</protein>
<name>A0A1J1HZX6_9DIPT</name>
<dbReference type="AlphaFoldDB" id="A0A1J1HZX6"/>
<proteinExistence type="inferred from homology"/>
<feature type="region of interest" description="Disordered" evidence="7">
    <location>
        <begin position="241"/>
        <end position="362"/>
    </location>
</feature>
<evidence type="ECO:0000313" key="9">
    <source>
        <dbReference type="Proteomes" id="UP000183832"/>
    </source>
</evidence>
<dbReference type="PANTHER" id="PTHR13028:SF0">
    <property type="entry name" value="RRNA-PROCESSING PROTEIN EBP2-RELATED"/>
    <property type="match status" value="1"/>
</dbReference>
<comment type="similarity">
    <text evidence="3">Belongs to the EBP2 family.</text>
</comment>
<keyword evidence="9" id="KW-1185">Reference proteome</keyword>
<accession>A0A1J1HZX6</accession>
<comment type="subcellular location">
    <subcellularLocation>
        <location evidence="2">Nucleus</location>
        <location evidence="2">Nucleolus</location>
    </subcellularLocation>
</comment>
<feature type="compositionally biased region" description="Basic and acidic residues" evidence="7">
    <location>
        <begin position="220"/>
        <end position="236"/>
    </location>
</feature>
<dbReference type="GO" id="GO:0006364">
    <property type="term" value="P:rRNA processing"/>
    <property type="evidence" value="ECO:0007669"/>
    <property type="project" value="TreeGrafter"/>
</dbReference>
<organism evidence="8 9">
    <name type="scientific">Clunio marinus</name>
    <dbReference type="NCBI Taxonomy" id="568069"/>
    <lineage>
        <taxon>Eukaryota</taxon>
        <taxon>Metazoa</taxon>
        <taxon>Ecdysozoa</taxon>
        <taxon>Arthropoda</taxon>
        <taxon>Hexapoda</taxon>
        <taxon>Insecta</taxon>
        <taxon>Pterygota</taxon>
        <taxon>Neoptera</taxon>
        <taxon>Endopterygota</taxon>
        <taxon>Diptera</taxon>
        <taxon>Nematocera</taxon>
        <taxon>Chironomoidea</taxon>
        <taxon>Chironomidae</taxon>
        <taxon>Clunio</taxon>
    </lineage>
</organism>